<sequence>MHMPIIAFAYFYIAVCIDIKCIIKHIGQSMSKSNVIEAKELLHSYSVVKTTVEQIDKEVSFLVFTTILLHSIYMCFSLYAALDSDGYHGRFQRVLIFNVSFGASSFFIAMTSSAAMIAEQAGELFSSSSIISASNVNVSLLQNFIVISQQKIALTVWRIIPITRSFYFGIIDGAASANVVDDTTMLNEYATGPTE</sequence>
<evidence type="ECO:0000313" key="3">
    <source>
        <dbReference type="Proteomes" id="UP001054945"/>
    </source>
</evidence>
<evidence type="ECO:0000256" key="1">
    <source>
        <dbReference type="SAM" id="Phobius"/>
    </source>
</evidence>
<feature type="transmembrane region" description="Helical" evidence="1">
    <location>
        <begin position="94"/>
        <end position="118"/>
    </location>
</feature>
<proteinExistence type="predicted"/>
<protein>
    <recommendedName>
        <fullName evidence="4">Gustatory receptor</fullName>
    </recommendedName>
</protein>
<feature type="transmembrane region" description="Helical" evidence="1">
    <location>
        <begin position="6"/>
        <end position="23"/>
    </location>
</feature>
<keyword evidence="3" id="KW-1185">Reference proteome</keyword>
<reference evidence="2 3" key="1">
    <citation type="submission" date="2021-06" db="EMBL/GenBank/DDBJ databases">
        <title>Caerostris extrusa draft genome.</title>
        <authorList>
            <person name="Kono N."/>
            <person name="Arakawa K."/>
        </authorList>
    </citation>
    <scope>NUCLEOTIDE SEQUENCE [LARGE SCALE GENOMIC DNA]</scope>
</reference>
<organism evidence="2 3">
    <name type="scientific">Caerostris extrusa</name>
    <name type="common">Bark spider</name>
    <name type="synonym">Caerostris bankana</name>
    <dbReference type="NCBI Taxonomy" id="172846"/>
    <lineage>
        <taxon>Eukaryota</taxon>
        <taxon>Metazoa</taxon>
        <taxon>Ecdysozoa</taxon>
        <taxon>Arthropoda</taxon>
        <taxon>Chelicerata</taxon>
        <taxon>Arachnida</taxon>
        <taxon>Araneae</taxon>
        <taxon>Araneomorphae</taxon>
        <taxon>Entelegynae</taxon>
        <taxon>Araneoidea</taxon>
        <taxon>Araneidae</taxon>
        <taxon>Caerostris</taxon>
    </lineage>
</organism>
<comment type="caution">
    <text evidence="2">The sequence shown here is derived from an EMBL/GenBank/DDBJ whole genome shotgun (WGS) entry which is preliminary data.</text>
</comment>
<evidence type="ECO:0008006" key="4">
    <source>
        <dbReference type="Google" id="ProtNLM"/>
    </source>
</evidence>
<dbReference type="EMBL" id="BPLR01017842">
    <property type="protein sequence ID" value="GIY94916.1"/>
    <property type="molecule type" value="Genomic_DNA"/>
</dbReference>
<gene>
    <name evidence="2" type="ORF">CEXT_23301</name>
</gene>
<keyword evidence="1" id="KW-1133">Transmembrane helix</keyword>
<dbReference type="Proteomes" id="UP001054945">
    <property type="component" value="Unassembled WGS sequence"/>
</dbReference>
<dbReference type="AlphaFoldDB" id="A0AAV4XIW0"/>
<name>A0AAV4XIW0_CAEEX</name>
<keyword evidence="1" id="KW-0812">Transmembrane</keyword>
<accession>A0AAV4XIW0</accession>
<feature type="transmembrane region" description="Helical" evidence="1">
    <location>
        <begin position="59"/>
        <end position="82"/>
    </location>
</feature>
<keyword evidence="1" id="KW-0472">Membrane</keyword>
<evidence type="ECO:0000313" key="2">
    <source>
        <dbReference type="EMBL" id="GIY94916.1"/>
    </source>
</evidence>